<dbReference type="EMBL" id="JBIYSL010000008">
    <property type="protein sequence ID" value="MFK0525834.1"/>
    <property type="molecule type" value="Genomic_DNA"/>
</dbReference>
<feature type="domain" description="Gfo/Idh/MocA-like oxidoreductase N-terminal" evidence="1">
    <location>
        <begin position="24"/>
        <end position="122"/>
    </location>
</feature>
<dbReference type="InterPro" id="IPR051450">
    <property type="entry name" value="Gfo/Idh/MocA_Oxidoreductases"/>
</dbReference>
<dbReference type="Pfam" id="PF01408">
    <property type="entry name" value="GFO_IDH_MocA"/>
    <property type="match status" value="1"/>
</dbReference>
<gene>
    <name evidence="3" type="ORF">ACINKY_26855</name>
</gene>
<dbReference type="Gene3D" id="3.40.50.720">
    <property type="entry name" value="NAD(P)-binding Rossmann-like Domain"/>
    <property type="match status" value="1"/>
</dbReference>
<comment type="caution">
    <text evidence="3">The sequence shown here is derived from an EMBL/GenBank/DDBJ whole genome shotgun (WGS) entry which is preliminary data.</text>
</comment>
<sequence>MKRLRIGMISFAHSHAFSYYRELAAIENAEVVAIAEENRERVQSLLEHGHLSYYDDYRDMLKLPEIDAVIICSENVNHASMVMDSARAGKHVLCEKPLGVAMDEMKIMIEICSKYGVQLMTAFPCRYLPAVVETKKALERGDIGQVVAVKGYNRGTAPEGWFVESSLSGGGAILDHTVHIADLLWWLFKREPLAVYAEQGHLFHDLEVEDSGMVHIEFEQGMIAFIDTSWSRNRKFPFWGDLKLDIIGTEGVIHMDAFAQTNEVYSDLEDKAWWSYWGERMNYYMLQDFVDALVAEKGVPVTGEDGLLATTIALAAYESIQRESKVTMEKENEHGALYWQ</sequence>
<evidence type="ECO:0000259" key="1">
    <source>
        <dbReference type="Pfam" id="PF01408"/>
    </source>
</evidence>
<name>A0ABW8I1R2_9BACL</name>
<proteinExistence type="predicted"/>
<protein>
    <submittedName>
        <fullName evidence="3">Gfo/Idh/MocA family protein</fullName>
    </submittedName>
</protein>
<feature type="domain" description="GFO/IDH/MocA-like oxidoreductase" evidence="2">
    <location>
        <begin position="133"/>
        <end position="253"/>
    </location>
</feature>
<dbReference type="InterPro" id="IPR000683">
    <property type="entry name" value="Gfo/Idh/MocA-like_OxRdtase_N"/>
</dbReference>
<dbReference type="InterPro" id="IPR055170">
    <property type="entry name" value="GFO_IDH_MocA-like_dom"/>
</dbReference>
<keyword evidence="4" id="KW-1185">Reference proteome</keyword>
<organism evidence="3 4">
    <name type="scientific">Paenibacillus illinoisensis</name>
    <dbReference type="NCBI Taxonomy" id="59845"/>
    <lineage>
        <taxon>Bacteria</taxon>
        <taxon>Bacillati</taxon>
        <taxon>Bacillota</taxon>
        <taxon>Bacilli</taxon>
        <taxon>Bacillales</taxon>
        <taxon>Paenibacillaceae</taxon>
        <taxon>Paenibacillus</taxon>
    </lineage>
</organism>
<dbReference type="Proteomes" id="UP001618531">
    <property type="component" value="Unassembled WGS sequence"/>
</dbReference>
<dbReference type="PANTHER" id="PTHR43377">
    <property type="entry name" value="BILIVERDIN REDUCTASE A"/>
    <property type="match status" value="1"/>
</dbReference>
<reference evidence="3 4" key="1">
    <citation type="submission" date="2024-11" db="EMBL/GenBank/DDBJ databases">
        <title>Identification and Characterization of a Novel Fosfomycin Bacillithiol Transferase FosB8 in Paenibacillus illinoisensis.</title>
        <authorList>
            <person name="Lu W."/>
        </authorList>
    </citation>
    <scope>NUCLEOTIDE SEQUENCE [LARGE SCALE GENOMIC DNA]</scope>
    <source>
        <strain evidence="3 4">WP77</strain>
    </source>
</reference>
<dbReference type="SUPFAM" id="SSF51735">
    <property type="entry name" value="NAD(P)-binding Rossmann-fold domains"/>
    <property type="match status" value="1"/>
</dbReference>
<accession>A0ABW8I1R2</accession>
<dbReference type="Gene3D" id="3.30.360.10">
    <property type="entry name" value="Dihydrodipicolinate Reductase, domain 2"/>
    <property type="match status" value="1"/>
</dbReference>
<dbReference type="RefSeq" id="WP_402878673.1">
    <property type="nucleotide sequence ID" value="NZ_JBIYSL010000008.1"/>
</dbReference>
<dbReference type="InterPro" id="IPR036291">
    <property type="entry name" value="NAD(P)-bd_dom_sf"/>
</dbReference>
<dbReference type="PANTHER" id="PTHR43377:SF1">
    <property type="entry name" value="BILIVERDIN REDUCTASE A"/>
    <property type="match status" value="1"/>
</dbReference>
<dbReference type="Pfam" id="PF22725">
    <property type="entry name" value="GFO_IDH_MocA_C3"/>
    <property type="match status" value="1"/>
</dbReference>
<dbReference type="SUPFAM" id="SSF55347">
    <property type="entry name" value="Glyceraldehyde-3-phosphate dehydrogenase-like, C-terminal domain"/>
    <property type="match status" value="1"/>
</dbReference>
<evidence type="ECO:0000313" key="4">
    <source>
        <dbReference type="Proteomes" id="UP001618531"/>
    </source>
</evidence>
<evidence type="ECO:0000313" key="3">
    <source>
        <dbReference type="EMBL" id="MFK0525834.1"/>
    </source>
</evidence>
<evidence type="ECO:0000259" key="2">
    <source>
        <dbReference type="Pfam" id="PF22725"/>
    </source>
</evidence>